<dbReference type="CDD" id="cd12148">
    <property type="entry name" value="fungal_TF_MHR"/>
    <property type="match status" value="1"/>
</dbReference>
<dbReference type="STRING" id="1890683.A0A427YKH5"/>
<evidence type="ECO:0000256" key="2">
    <source>
        <dbReference type="ARBA" id="ARBA00023242"/>
    </source>
</evidence>
<sequence>MERKFAALQQAGFKYTEIGFAGYMEWVRSVVQDLPPSTCPPDWCEGDEPDPSDEEIWRVMETMAGEMLSLAKRYGLTILAVQPLNQSEGWPAGSRREEWGRRKAERWLRLCSKLAVELIQVGSNDKEDANLDLAKTARDLHWLAELGAKQTPVVRIAYESWCFSRNLDSWEQTWKVVQMADHPNLGLCLDTAQFPLASEYGWDPVTGLGWTTEQSSACFKRLEAIPAEKIFYVEISDVLAPTVPLGKGSQFDAWRSQAESPRGDSFVWAICGRPVPLVGKDAGRSVKTQEDYGQARVVDALKAILSTGYRGPMLYEVFEAVSMEKDDDVPEVYAAACAESQRKLMEMLHPCSGCVRRGISCSFDGEVMRPDQVSVAESDQDQTVAGALQSEEAVTIDEASRPESSALQALREPLLPGGAVLGTLAAAGSLPFINSGIDAERQPQVTDERYEIHERDRRAPSADASEQSEGHAHGHGTLTLEEDGRARYYGPTAGSEWLRETDSGNLTPWRGAPRNGDFNPDGQSVPMMPMFPFKHPQTNVLHMLDTALKEVPSREDAEMLLWCYDRNMSWNYEVVTRAALDEIVDQIYSAHIKVKASDLQNPPGGSALLHPHKLALFFVVLAVGAQYNLELGPNDDIAHRYCAMSQHCLSIGNFMANNTLAAVQTLMGLHRDGSRWNLPAEQIEERRRIFWECLAVDILQPPGVSVDTLMPENKGAPAGEDGFSTLKFRLAQMALMALNAVTRMPRPSYAETQSVWSKITNFEREIPLFIRCLPAWNSIVSLSQKLDEPGQACPPPTKQNFRLAFQQHMLALNICEVVIALQRPYFTQALCKSPDNLPSSKYYSSYLATFERCTAYVNPASHALLWLQGVSSGLTLTRRRITAIVQSLHNLYPAVTFRHWNFWYHLFTAAVCFSTVVLLAPRSLLSPFAISELQVIVDLFAQAPVGSRPRANLDALIKIQQKTHERFNAASAPSQSLLDQLTSVFGVPSVGSSAPDDTFDEDVDTHVAMMGWDTRLVRRLHAGAASRGVSIPRPAPPAHSHRTREPSGRGIHSDLQAAHQQPVQTSTSSNPLWASLPGQCEAPEPRNTSQSQGTNEALMQPSEEDSEWEKWADWFRNDLNGLEPWLR</sequence>
<protein>
    <recommendedName>
        <fullName evidence="8">Transcription factor domain-containing protein</fullName>
    </recommendedName>
</protein>
<dbReference type="PANTHER" id="PTHR31001:SF56">
    <property type="entry name" value="ZN(2)-C6 FUNGAL-TYPE DOMAIN-CONTAINING PROTEIN"/>
    <property type="match status" value="1"/>
</dbReference>
<comment type="caution">
    <text evidence="6">The sequence shown here is derived from an EMBL/GenBank/DDBJ whole genome shotgun (WGS) entry which is preliminary data.</text>
</comment>
<dbReference type="Proteomes" id="UP000279259">
    <property type="component" value="Unassembled WGS sequence"/>
</dbReference>
<dbReference type="EMBL" id="RSCD01000008">
    <property type="protein sequence ID" value="RSH91580.1"/>
    <property type="molecule type" value="Genomic_DNA"/>
</dbReference>
<dbReference type="GO" id="GO:0008270">
    <property type="term" value="F:zinc ion binding"/>
    <property type="evidence" value="ECO:0007669"/>
    <property type="project" value="InterPro"/>
</dbReference>
<dbReference type="InterPro" id="IPR050613">
    <property type="entry name" value="Sec_Metabolite_Reg"/>
</dbReference>
<dbReference type="OrthoDB" id="5360893at2759"/>
<evidence type="ECO:0000313" key="6">
    <source>
        <dbReference type="EMBL" id="RSH91580.1"/>
    </source>
</evidence>
<dbReference type="AlphaFoldDB" id="A0A427YKH5"/>
<dbReference type="GO" id="GO:0005634">
    <property type="term" value="C:nucleus"/>
    <property type="evidence" value="ECO:0007669"/>
    <property type="project" value="UniProtKB-SubCell"/>
</dbReference>
<dbReference type="Pfam" id="PF01261">
    <property type="entry name" value="AP_endonuc_2"/>
    <property type="match status" value="1"/>
</dbReference>
<evidence type="ECO:0008006" key="8">
    <source>
        <dbReference type="Google" id="ProtNLM"/>
    </source>
</evidence>
<dbReference type="InterPro" id="IPR036237">
    <property type="entry name" value="Xyl_isomerase-like_sf"/>
</dbReference>
<dbReference type="InterPro" id="IPR013022">
    <property type="entry name" value="Xyl_isomerase-like_TIM-brl"/>
</dbReference>
<evidence type="ECO:0000259" key="4">
    <source>
        <dbReference type="Pfam" id="PF01261"/>
    </source>
</evidence>
<evidence type="ECO:0000256" key="1">
    <source>
        <dbReference type="ARBA" id="ARBA00004123"/>
    </source>
</evidence>
<feature type="compositionally biased region" description="Polar residues" evidence="3">
    <location>
        <begin position="1086"/>
        <end position="1097"/>
    </location>
</feature>
<dbReference type="PANTHER" id="PTHR31001">
    <property type="entry name" value="UNCHARACTERIZED TRANSCRIPTIONAL REGULATORY PROTEIN"/>
    <property type="match status" value="1"/>
</dbReference>
<dbReference type="GO" id="GO:0006351">
    <property type="term" value="P:DNA-templated transcription"/>
    <property type="evidence" value="ECO:0007669"/>
    <property type="project" value="InterPro"/>
</dbReference>
<dbReference type="SUPFAM" id="SSF51658">
    <property type="entry name" value="Xylose isomerase-like"/>
    <property type="match status" value="1"/>
</dbReference>
<dbReference type="InterPro" id="IPR007219">
    <property type="entry name" value="XnlR_reg_dom"/>
</dbReference>
<evidence type="ECO:0000259" key="5">
    <source>
        <dbReference type="Pfam" id="PF04082"/>
    </source>
</evidence>
<feature type="domain" description="Xylose isomerase-like TIM barrel" evidence="4">
    <location>
        <begin position="51"/>
        <end position="257"/>
    </location>
</feature>
<gene>
    <name evidence="6" type="ORF">EHS25_009879</name>
</gene>
<dbReference type="Pfam" id="PF04082">
    <property type="entry name" value="Fungal_trans"/>
    <property type="match status" value="1"/>
</dbReference>
<feature type="domain" description="Xylanolytic transcriptional activator regulatory" evidence="5">
    <location>
        <begin position="663"/>
        <end position="698"/>
    </location>
</feature>
<name>A0A427YKH5_9TREE</name>
<feature type="region of interest" description="Disordered" evidence="3">
    <location>
        <begin position="1025"/>
        <end position="1107"/>
    </location>
</feature>
<reference evidence="6 7" key="1">
    <citation type="submission" date="2018-11" db="EMBL/GenBank/DDBJ databases">
        <title>Genome sequence of Saitozyma podzolica DSM 27192.</title>
        <authorList>
            <person name="Aliyu H."/>
            <person name="Gorte O."/>
            <person name="Ochsenreither K."/>
        </authorList>
    </citation>
    <scope>NUCLEOTIDE SEQUENCE [LARGE SCALE GENOMIC DNA]</scope>
    <source>
        <strain evidence="6 7">DSM 27192</strain>
    </source>
</reference>
<accession>A0A427YKH5</accession>
<feature type="compositionally biased region" description="Polar residues" evidence="3">
    <location>
        <begin position="1058"/>
        <end position="1072"/>
    </location>
</feature>
<proteinExistence type="predicted"/>
<evidence type="ECO:0000256" key="3">
    <source>
        <dbReference type="SAM" id="MobiDB-lite"/>
    </source>
</evidence>
<comment type="subcellular location">
    <subcellularLocation>
        <location evidence="1">Nucleus</location>
    </subcellularLocation>
</comment>
<evidence type="ECO:0000313" key="7">
    <source>
        <dbReference type="Proteomes" id="UP000279259"/>
    </source>
</evidence>
<feature type="region of interest" description="Disordered" evidence="3">
    <location>
        <begin position="454"/>
        <end position="484"/>
    </location>
</feature>
<organism evidence="6 7">
    <name type="scientific">Saitozyma podzolica</name>
    <dbReference type="NCBI Taxonomy" id="1890683"/>
    <lineage>
        <taxon>Eukaryota</taxon>
        <taxon>Fungi</taxon>
        <taxon>Dikarya</taxon>
        <taxon>Basidiomycota</taxon>
        <taxon>Agaricomycotina</taxon>
        <taxon>Tremellomycetes</taxon>
        <taxon>Tremellales</taxon>
        <taxon>Trimorphomycetaceae</taxon>
        <taxon>Saitozyma</taxon>
    </lineage>
</organism>
<keyword evidence="7" id="KW-1185">Reference proteome</keyword>
<dbReference type="GO" id="GO:0003677">
    <property type="term" value="F:DNA binding"/>
    <property type="evidence" value="ECO:0007669"/>
    <property type="project" value="InterPro"/>
</dbReference>
<keyword evidence="2" id="KW-0539">Nucleus</keyword>
<dbReference type="Gene3D" id="3.20.20.150">
    <property type="entry name" value="Divalent-metal-dependent TIM barrel enzymes"/>
    <property type="match status" value="1"/>
</dbReference>